<sequence>MLYPSIDTLMSKADSKYTLVILAAKRARQLLDGAEPTLEPRSNKYVGIALEEIAEEQLLPPMEARAGGDKK</sequence>
<dbReference type="OrthoDB" id="9815459at2"/>
<keyword evidence="12" id="KW-1185">Reference proteome</keyword>
<comment type="function">
    <text evidence="10">Promotes RNA polymerase assembly. Latches the N- and C-terminal regions of the beta' subunit thereby facilitating its interaction with the beta and alpha subunits.</text>
</comment>
<comment type="catalytic activity">
    <reaction evidence="9 10">
        <text>RNA(n) + a ribonucleoside 5'-triphosphate = RNA(n+1) + diphosphate</text>
        <dbReference type="Rhea" id="RHEA:21248"/>
        <dbReference type="Rhea" id="RHEA-COMP:14527"/>
        <dbReference type="Rhea" id="RHEA-COMP:17342"/>
        <dbReference type="ChEBI" id="CHEBI:33019"/>
        <dbReference type="ChEBI" id="CHEBI:61557"/>
        <dbReference type="ChEBI" id="CHEBI:140395"/>
        <dbReference type="EC" id="2.7.7.6"/>
    </reaction>
</comment>
<evidence type="ECO:0000256" key="6">
    <source>
        <dbReference type="ARBA" id="ARBA00022695"/>
    </source>
</evidence>
<dbReference type="GO" id="GO:0003899">
    <property type="term" value="F:DNA-directed RNA polymerase activity"/>
    <property type="evidence" value="ECO:0007669"/>
    <property type="project" value="UniProtKB-UniRule"/>
</dbReference>
<dbReference type="Gene3D" id="3.90.940.10">
    <property type="match status" value="1"/>
</dbReference>
<dbReference type="InterPro" id="IPR036161">
    <property type="entry name" value="RPB6/omega-like_sf"/>
</dbReference>
<evidence type="ECO:0000256" key="2">
    <source>
        <dbReference type="ARBA" id="ARBA00012418"/>
    </source>
</evidence>
<dbReference type="Pfam" id="PF01192">
    <property type="entry name" value="RNA_pol_Rpb6"/>
    <property type="match status" value="1"/>
</dbReference>
<dbReference type="HAMAP" id="MF_00366">
    <property type="entry name" value="RNApol_bact_RpoZ"/>
    <property type="match status" value="1"/>
</dbReference>
<evidence type="ECO:0000256" key="7">
    <source>
        <dbReference type="ARBA" id="ARBA00023163"/>
    </source>
</evidence>
<dbReference type="GO" id="GO:0000428">
    <property type="term" value="C:DNA-directed RNA polymerase complex"/>
    <property type="evidence" value="ECO:0007669"/>
    <property type="project" value="UniProtKB-KW"/>
</dbReference>
<evidence type="ECO:0000313" key="12">
    <source>
        <dbReference type="Proteomes" id="UP000315636"/>
    </source>
</evidence>
<evidence type="ECO:0000313" key="11">
    <source>
        <dbReference type="EMBL" id="SMO47022.1"/>
    </source>
</evidence>
<dbReference type="AlphaFoldDB" id="A0A521BIV6"/>
<dbReference type="SUPFAM" id="SSF63562">
    <property type="entry name" value="RPB6/omega subunit-like"/>
    <property type="match status" value="1"/>
</dbReference>
<keyword evidence="4 10" id="KW-0240">DNA-directed RNA polymerase</keyword>
<evidence type="ECO:0000256" key="10">
    <source>
        <dbReference type="HAMAP-Rule" id="MF_00366"/>
    </source>
</evidence>
<dbReference type="NCBIfam" id="TIGR00690">
    <property type="entry name" value="rpoZ"/>
    <property type="match status" value="1"/>
</dbReference>
<dbReference type="PANTHER" id="PTHR34476">
    <property type="entry name" value="DNA-DIRECTED RNA POLYMERASE SUBUNIT OMEGA"/>
    <property type="match status" value="1"/>
</dbReference>
<reference evidence="11 12" key="1">
    <citation type="submission" date="2017-05" db="EMBL/GenBank/DDBJ databases">
        <authorList>
            <person name="Varghese N."/>
            <person name="Submissions S."/>
        </authorList>
    </citation>
    <scope>NUCLEOTIDE SEQUENCE [LARGE SCALE GENOMIC DNA]</scope>
    <source>
        <strain evidence="11 12">DSM 45474</strain>
    </source>
</reference>
<evidence type="ECO:0000256" key="3">
    <source>
        <dbReference type="ARBA" id="ARBA00013725"/>
    </source>
</evidence>
<organism evidence="11 12">
    <name type="scientific">Melghirimyces algeriensis</name>
    <dbReference type="NCBI Taxonomy" id="910412"/>
    <lineage>
        <taxon>Bacteria</taxon>
        <taxon>Bacillati</taxon>
        <taxon>Bacillota</taxon>
        <taxon>Bacilli</taxon>
        <taxon>Bacillales</taxon>
        <taxon>Thermoactinomycetaceae</taxon>
        <taxon>Melghirimyces</taxon>
    </lineage>
</organism>
<evidence type="ECO:0000256" key="9">
    <source>
        <dbReference type="ARBA" id="ARBA00048552"/>
    </source>
</evidence>
<dbReference type="EC" id="2.7.7.6" evidence="2 10"/>
<comment type="subunit">
    <text evidence="10">The RNAP catalytic core consists of 2 alpha, 1 beta, 1 beta' and 1 omega subunit. When a sigma factor is associated with the core the holoenzyme is formed, which can initiate transcription.</text>
</comment>
<dbReference type="Proteomes" id="UP000315636">
    <property type="component" value="Unassembled WGS sequence"/>
</dbReference>
<dbReference type="PANTHER" id="PTHR34476:SF1">
    <property type="entry name" value="DNA-DIRECTED RNA POLYMERASE SUBUNIT OMEGA"/>
    <property type="match status" value="1"/>
</dbReference>
<dbReference type="InterPro" id="IPR006110">
    <property type="entry name" value="Pol_omega/Rpo6/RPB6"/>
</dbReference>
<keyword evidence="7 10" id="KW-0804">Transcription</keyword>
<dbReference type="EMBL" id="FXTI01000002">
    <property type="protein sequence ID" value="SMO47022.1"/>
    <property type="molecule type" value="Genomic_DNA"/>
</dbReference>
<dbReference type="GO" id="GO:0003677">
    <property type="term" value="F:DNA binding"/>
    <property type="evidence" value="ECO:0007669"/>
    <property type="project" value="UniProtKB-UniRule"/>
</dbReference>
<dbReference type="RefSeq" id="WP_142504450.1">
    <property type="nucleotide sequence ID" value="NZ_FXTI01000002.1"/>
</dbReference>
<protein>
    <recommendedName>
        <fullName evidence="3 10">DNA-directed RNA polymerase subunit omega</fullName>
        <shortName evidence="10">RNAP omega subunit</shortName>
        <ecNumber evidence="2 10">2.7.7.6</ecNumber>
    </recommendedName>
    <alternativeName>
        <fullName evidence="10">RNA polymerase omega subunit</fullName>
    </alternativeName>
    <alternativeName>
        <fullName evidence="8 10">Transcriptase subunit omega</fullName>
    </alternativeName>
</protein>
<evidence type="ECO:0000256" key="4">
    <source>
        <dbReference type="ARBA" id="ARBA00022478"/>
    </source>
</evidence>
<keyword evidence="6 10" id="KW-0548">Nucleotidyltransferase</keyword>
<evidence type="ECO:0000256" key="1">
    <source>
        <dbReference type="ARBA" id="ARBA00006711"/>
    </source>
</evidence>
<dbReference type="GO" id="GO:0006351">
    <property type="term" value="P:DNA-templated transcription"/>
    <property type="evidence" value="ECO:0007669"/>
    <property type="project" value="UniProtKB-UniRule"/>
</dbReference>
<evidence type="ECO:0000256" key="5">
    <source>
        <dbReference type="ARBA" id="ARBA00022679"/>
    </source>
</evidence>
<keyword evidence="5 10" id="KW-0808">Transferase</keyword>
<gene>
    <name evidence="10" type="primary">rpoZ</name>
    <name evidence="11" type="ORF">SAMN06264849_102135</name>
</gene>
<accession>A0A521BIV6</accession>
<dbReference type="SMART" id="SM01409">
    <property type="entry name" value="RNA_pol_Rpb6"/>
    <property type="match status" value="1"/>
</dbReference>
<evidence type="ECO:0000256" key="8">
    <source>
        <dbReference type="ARBA" id="ARBA00029924"/>
    </source>
</evidence>
<dbReference type="InterPro" id="IPR003716">
    <property type="entry name" value="DNA-dir_RNA_pol_omega"/>
</dbReference>
<name>A0A521BIV6_9BACL</name>
<proteinExistence type="inferred from homology"/>
<comment type="similarity">
    <text evidence="1 10">Belongs to the RNA polymerase subunit omega family.</text>
</comment>